<accession>A0AAD3HAX5</accession>
<dbReference type="AlphaFoldDB" id="A0AAD3HAX5"/>
<dbReference type="EMBL" id="BLLK01000055">
    <property type="protein sequence ID" value="GFH56641.1"/>
    <property type="molecule type" value="Genomic_DNA"/>
</dbReference>
<feature type="region of interest" description="Disordered" evidence="1">
    <location>
        <begin position="1"/>
        <end position="39"/>
    </location>
</feature>
<evidence type="ECO:0000256" key="2">
    <source>
        <dbReference type="SAM" id="Phobius"/>
    </source>
</evidence>
<protein>
    <submittedName>
        <fullName evidence="3">Uncharacterized protein</fullName>
    </submittedName>
</protein>
<keyword evidence="4" id="KW-1185">Reference proteome</keyword>
<evidence type="ECO:0000313" key="3">
    <source>
        <dbReference type="EMBL" id="GFH56641.1"/>
    </source>
</evidence>
<proteinExistence type="predicted"/>
<keyword evidence="2" id="KW-0472">Membrane</keyword>
<keyword evidence="2" id="KW-1133">Transmembrane helix</keyword>
<keyword evidence="2" id="KW-0812">Transmembrane</keyword>
<feature type="transmembrane region" description="Helical" evidence="2">
    <location>
        <begin position="99"/>
        <end position="121"/>
    </location>
</feature>
<evidence type="ECO:0000256" key="1">
    <source>
        <dbReference type="SAM" id="MobiDB-lite"/>
    </source>
</evidence>
<dbReference type="Proteomes" id="UP001054902">
    <property type="component" value="Unassembled WGS sequence"/>
</dbReference>
<name>A0AAD3HAX5_9STRA</name>
<reference evidence="3 4" key="1">
    <citation type="journal article" date="2021" name="Sci. Rep.">
        <title>The genome of the diatom Chaetoceros tenuissimus carries an ancient integrated fragment of an extant virus.</title>
        <authorList>
            <person name="Hongo Y."/>
            <person name="Kimura K."/>
            <person name="Takaki Y."/>
            <person name="Yoshida Y."/>
            <person name="Baba S."/>
            <person name="Kobayashi G."/>
            <person name="Nagasaki K."/>
            <person name="Hano T."/>
            <person name="Tomaru Y."/>
        </authorList>
    </citation>
    <scope>NUCLEOTIDE SEQUENCE [LARGE SCALE GENOMIC DNA]</scope>
    <source>
        <strain evidence="3 4">NIES-3715</strain>
    </source>
</reference>
<gene>
    <name evidence="3" type="ORF">CTEN210_13117</name>
</gene>
<evidence type="ECO:0000313" key="4">
    <source>
        <dbReference type="Proteomes" id="UP001054902"/>
    </source>
</evidence>
<feature type="compositionally biased region" description="Acidic residues" evidence="1">
    <location>
        <begin position="25"/>
        <end position="39"/>
    </location>
</feature>
<organism evidence="3 4">
    <name type="scientific">Chaetoceros tenuissimus</name>
    <dbReference type="NCBI Taxonomy" id="426638"/>
    <lineage>
        <taxon>Eukaryota</taxon>
        <taxon>Sar</taxon>
        <taxon>Stramenopiles</taxon>
        <taxon>Ochrophyta</taxon>
        <taxon>Bacillariophyta</taxon>
        <taxon>Coscinodiscophyceae</taxon>
        <taxon>Chaetocerotophycidae</taxon>
        <taxon>Chaetocerotales</taxon>
        <taxon>Chaetocerotaceae</taxon>
        <taxon>Chaetoceros</taxon>
    </lineage>
</organism>
<sequence length="160" mass="18366">MTQAEIRNTSIDEEQSAPVQTERNEDNEEATSQIDDDMTEINIEEGDQAIGSQYVSRLERLNDNRAGQMFWTEEEEAAYEEQRRERLSEELHRIQRTNFIHFGILCLVPVFLLVLVIASAFNTKGPCEGFGDAECRWEERMFMNAFATKCICTGFGLANN</sequence>
<comment type="caution">
    <text evidence="3">The sequence shown here is derived from an EMBL/GenBank/DDBJ whole genome shotgun (WGS) entry which is preliminary data.</text>
</comment>